<dbReference type="InterPro" id="IPR050188">
    <property type="entry name" value="RluA_PseudoU_synthase"/>
</dbReference>
<evidence type="ECO:0000256" key="3">
    <source>
        <dbReference type="ARBA" id="ARBA00036882"/>
    </source>
</evidence>
<dbReference type="EC" id="5.4.99.-" evidence="5"/>
<gene>
    <name evidence="7" type="ORF">LNKW23_30660</name>
</gene>
<dbReference type="RefSeq" id="WP_285672674.1">
    <property type="nucleotide sequence ID" value="NZ_BSYI01000025.1"/>
</dbReference>
<dbReference type="SMART" id="SM00363">
    <property type="entry name" value="S4"/>
    <property type="match status" value="1"/>
</dbReference>
<keyword evidence="2 5" id="KW-0413">Isomerase</keyword>
<feature type="domain" description="RNA-binding S4" evidence="6">
    <location>
        <begin position="16"/>
        <end position="75"/>
    </location>
</feature>
<dbReference type="Proteomes" id="UP001239909">
    <property type="component" value="Unassembled WGS sequence"/>
</dbReference>
<dbReference type="InterPro" id="IPR006224">
    <property type="entry name" value="PsdUridine_synth_RluA-like_CS"/>
</dbReference>
<protein>
    <recommendedName>
        <fullName evidence="5">Pseudouridine synthase</fullName>
        <ecNumber evidence="5">5.4.99.-</ecNumber>
    </recommendedName>
</protein>
<proteinExistence type="inferred from homology"/>
<keyword evidence="8" id="KW-1185">Reference proteome</keyword>
<dbReference type="Gene3D" id="3.10.290.10">
    <property type="entry name" value="RNA-binding S4 domain"/>
    <property type="match status" value="1"/>
</dbReference>
<name>A0ABQ6LKS8_9RHOB</name>
<evidence type="ECO:0000256" key="2">
    <source>
        <dbReference type="ARBA" id="ARBA00023235"/>
    </source>
</evidence>
<dbReference type="NCBIfam" id="TIGR00005">
    <property type="entry name" value="rluA_subfam"/>
    <property type="match status" value="1"/>
</dbReference>
<evidence type="ECO:0000256" key="4">
    <source>
        <dbReference type="PROSITE-ProRule" id="PRU00182"/>
    </source>
</evidence>
<dbReference type="InterPro" id="IPR002942">
    <property type="entry name" value="S4_RNA-bd"/>
</dbReference>
<evidence type="ECO:0000313" key="8">
    <source>
        <dbReference type="Proteomes" id="UP001239909"/>
    </source>
</evidence>
<organism evidence="7 8">
    <name type="scientific">Paralimibaculum aggregatum</name>
    <dbReference type="NCBI Taxonomy" id="3036245"/>
    <lineage>
        <taxon>Bacteria</taxon>
        <taxon>Pseudomonadati</taxon>
        <taxon>Pseudomonadota</taxon>
        <taxon>Alphaproteobacteria</taxon>
        <taxon>Rhodobacterales</taxon>
        <taxon>Paracoccaceae</taxon>
        <taxon>Paralimibaculum</taxon>
    </lineage>
</organism>
<dbReference type="EMBL" id="BSYI01000025">
    <property type="protein sequence ID" value="GMG83852.1"/>
    <property type="molecule type" value="Genomic_DNA"/>
</dbReference>
<keyword evidence="4" id="KW-0694">RNA-binding</keyword>
<evidence type="ECO:0000256" key="5">
    <source>
        <dbReference type="RuleBase" id="RU362028"/>
    </source>
</evidence>
<dbReference type="InterPro" id="IPR020103">
    <property type="entry name" value="PsdUridine_synth_cat_dom_sf"/>
</dbReference>
<comment type="catalytic activity">
    <reaction evidence="3">
        <text>uridine(1911/1915/1917) in 23S rRNA = pseudouridine(1911/1915/1917) in 23S rRNA</text>
        <dbReference type="Rhea" id="RHEA:42524"/>
        <dbReference type="Rhea" id="RHEA-COMP:10097"/>
        <dbReference type="Rhea" id="RHEA-COMP:10098"/>
        <dbReference type="ChEBI" id="CHEBI:65314"/>
        <dbReference type="ChEBI" id="CHEBI:65315"/>
        <dbReference type="EC" id="5.4.99.23"/>
    </reaction>
</comment>
<dbReference type="PROSITE" id="PS50889">
    <property type="entry name" value="S4"/>
    <property type="match status" value="1"/>
</dbReference>
<evidence type="ECO:0000259" key="6">
    <source>
        <dbReference type="SMART" id="SM00363"/>
    </source>
</evidence>
<reference evidence="7 8" key="1">
    <citation type="submission" date="2023-04" db="EMBL/GenBank/DDBJ databases">
        <title>Marinoamorphus aggregata gen. nov., sp. Nov., isolate from tissue of brittle star Ophioplocus japonicus.</title>
        <authorList>
            <person name="Kawano K."/>
            <person name="Sawayama S."/>
            <person name="Nakagawa S."/>
        </authorList>
    </citation>
    <scope>NUCLEOTIDE SEQUENCE [LARGE SCALE GENOMIC DNA]</scope>
    <source>
        <strain evidence="7 8">NKW23</strain>
    </source>
</reference>
<dbReference type="Gene3D" id="3.30.2350.10">
    <property type="entry name" value="Pseudouridine synthase"/>
    <property type="match status" value="1"/>
</dbReference>
<dbReference type="PANTHER" id="PTHR21600:SF44">
    <property type="entry name" value="RIBOSOMAL LARGE SUBUNIT PSEUDOURIDINE SYNTHASE D"/>
    <property type="match status" value="1"/>
</dbReference>
<comment type="similarity">
    <text evidence="1 5">Belongs to the pseudouridine synthase RluA family.</text>
</comment>
<dbReference type="CDD" id="cd00165">
    <property type="entry name" value="S4"/>
    <property type="match status" value="1"/>
</dbReference>
<accession>A0ABQ6LKS8</accession>
<dbReference type="PANTHER" id="PTHR21600">
    <property type="entry name" value="MITOCHONDRIAL RNA PSEUDOURIDINE SYNTHASE"/>
    <property type="match status" value="1"/>
</dbReference>
<dbReference type="PROSITE" id="PS01129">
    <property type="entry name" value="PSI_RLU"/>
    <property type="match status" value="1"/>
</dbReference>
<dbReference type="SUPFAM" id="SSF55174">
    <property type="entry name" value="Alpha-L RNA-binding motif"/>
    <property type="match status" value="1"/>
</dbReference>
<dbReference type="Pfam" id="PF00849">
    <property type="entry name" value="PseudoU_synth_2"/>
    <property type="match status" value="1"/>
</dbReference>
<dbReference type="InterPro" id="IPR036986">
    <property type="entry name" value="S4_RNA-bd_sf"/>
</dbReference>
<evidence type="ECO:0000256" key="1">
    <source>
        <dbReference type="ARBA" id="ARBA00010876"/>
    </source>
</evidence>
<dbReference type="SUPFAM" id="SSF55120">
    <property type="entry name" value="Pseudouridine synthase"/>
    <property type="match status" value="1"/>
</dbReference>
<comment type="catalytic activity">
    <reaction evidence="5">
        <text>a uridine in RNA = a pseudouridine in RNA</text>
        <dbReference type="Rhea" id="RHEA:48348"/>
        <dbReference type="Rhea" id="RHEA-COMP:12068"/>
        <dbReference type="Rhea" id="RHEA-COMP:12069"/>
        <dbReference type="ChEBI" id="CHEBI:65314"/>
        <dbReference type="ChEBI" id="CHEBI:65315"/>
    </reaction>
</comment>
<dbReference type="Pfam" id="PF01479">
    <property type="entry name" value="S4"/>
    <property type="match status" value="1"/>
</dbReference>
<dbReference type="InterPro" id="IPR006225">
    <property type="entry name" value="PsdUridine_synth_RluC/D"/>
</dbReference>
<comment type="caution">
    <text evidence="7">The sequence shown here is derived from an EMBL/GenBank/DDBJ whole genome shotgun (WGS) entry which is preliminary data.</text>
</comment>
<comment type="function">
    <text evidence="5">Responsible for synthesis of pseudouridine from uracil.</text>
</comment>
<sequence>MSGVQHLTIGADEAEQRLDRWLKRAFPVLTQGRIEKLCRRGEIRVDSARAKPATRVAPGQVVRVPPLPEAPAPAPEARPAMLDAGEAEALRRRVLYRDEAMLVLDKPAGLAVQGGSGQVRHLAGMLPALRFEREDDPRLVHRLDKDTAGLIVLARTGAAAVALARAFRSRAVEKIYFALVAGRVQPSAGTVSYGLVKAGRSGEGEKMRILHPDEVAATEGAKHATTDFRVIEQVGGRAAWVALRPVTGRTHQLRAHMAALGNPIAGDGKYGGRGQENLGDGWGAGLGGAASRKLHLHAARLAFRHPLTGRALRFAAPLPEHMARSWELLGLDPAAVPEPIFED</sequence>
<evidence type="ECO:0000313" key="7">
    <source>
        <dbReference type="EMBL" id="GMG83852.1"/>
    </source>
</evidence>
<dbReference type="InterPro" id="IPR006145">
    <property type="entry name" value="PsdUridine_synth_RsuA/RluA"/>
</dbReference>
<dbReference type="CDD" id="cd02869">
    <property type="entry name" value="PseudoU_synth_RluA_like"/>
    <property type="match status" value="1"/>
</dbReference>